<keyword evidence="4 7" id="KW-0812">Transmembrane</keyword>
<feature type="transmembrane region" description="Helical" evidence="7">
    <location>
        <begin position="215"/>
        <end position="237"/>
    </location>
</feature>
<keyword evidence="6 7" id="KW-0472">Membrane</keyword>
<reference evidence="10" key="1">
    <citation type="journal article" date="2019" name="Int. J. Syst. Evol. Microbiol.">
        <title>The Global Catalogue of Microorganisms (GCM) 10K type strain sequencing project: providing services to taxonomists for standard genome sequencing and annotation.</title>
        <authorList>
            <consortium name="The Broad Institute Genomics Platform"/>
            <consortium name="The Broad Institute Genome Sequencing Center for Infectious Disease"/>
            <person name="Wu L."/>
            <person name="Ma J."/>
        </authorList>
    </citation>
    <scope>NUCLEOTIDE SEQUENCE [LARGE SCALE GENOMIC DNA]</scope>
    <source>
        <strain evidence="10">CGMCC 1.15197</strain>
    </source>
</reference>
<evidence type="ECO:0000256" key="6">
    <source>
        <dbReference type="ARBA" id="ARBA00023136"/>
    </source>
</evidence>
<accession>A0ABQ1TJH4</accession>
<feature type="domain" description="ABC transmembrane type-1" evidence="8">
    <location>
        <begin position="128"/>
        <end position="339"/>
    </location>
</feature>
<feature type="transmembrane region" description="Helical" evidence="7">
    <location>
        <begin position="274"/>
        <end position="300"/>
    </location>
</feature>
<evidence type="ECO:0000313" key="10">
    <source>
        <dbReference type="Proteomes" id="UP000632273"/>
    </source>
</evidence>
<feature type="transmembrane region" description="Helical" evidence="7">
    <location>
        <begin position="132"/>
        <end position="151"/>
    </location>
</feature>
<evidence type="ECO:0000313" key="9">
    <source>
        <dbReference type="EMBL" id="GGE96392.1"/>
    </source>
</evidence>
<gene>
    <name evidence="9" type="ORF">GCM10011383_03930</name>
</gene>
<dbReference type="RefSeq" id="WP_188810401.1">
    <property type="nucleotide sequence ID" value="NZ_BMHT01000001.1"/>
</dbReference>
<keyword evidence="10" id="KW-1185">Reference proteome</keyword>
<dbReference type="InterPro" id="IPR035906">
    <property type="entry name" value="MetI-like_sf"/>
</dbReference>
<evidence type="ECO:0000256" key="1">
    <source>
        <dbReference type="ARBA" id="ARBA00004651"/>
    </source>
</evidence>
<sequence>MLRFLLIRLLRLIPTAWGIVSVVFILSRTLPTDQLLAQVLGEQLDVGSRTITPAERQAAEQAVRHRLGLDEPIFYFSIQRASTSVGPQWHWNGLQNQYHRWWRDLLRGELGRSYRDNSPVAQVLAEALRCTLPLTLLAAALAVGLSLWLALWMTQHPRGRTFLLTALYSLDTLPLFVVALVLLYSLANPDALALFPAYGFGSYELADSWPEAVGIYLYHLVLPILSLVLITLPGLIAQLDASLQQELQTAYVITAKAKGLAFWQVVRHHALRNALLPVVTLFTDLLPALVAGAVIVEVIFALPGMGRLLADAAATRDYPVLQAGVLLITLVRLLSHSIADSLYLRIDPRIRSSS</sequence>
<comment type="subcellular location">
    <subcellularLocation>
        <location evidence="1 7">Cell membrane</location>
        <topology evidence="1 7">Multi-pass membrane protein</topology>
    </subcellularLocation>
</comment>
<dbReference type="CDD" id="cd06261">
    <property type="entry name" value="TM_PBP2"/>
    <property type="match status" value="1"/>
</dbReference>
<feature type="transmembrane region" description="Helical" evidence="7">
    <location>
        <begin position="163"/>
        <end position="187"/>
    </location>
</feature>
<feature type="transmembrane region" description="Helical" evidence="7">
    <location>
        <begin position="12"/>
        <end position="30"/>
    </location>
</feature>
<dbReference type="Pfam" id="PF00528">
    <property type="entry name" value="BPD_transp_1"/>
    <property type="match status" value="1"/>
</dbReference>
<evidence type="ECO:0000259" key="8">
    <source>
        <dbReference type="PROSITE" id="PS50928"/>
    </source>
</evidence>
<dbReference type="SUPFAM" id="SSF161098">
    <property type="entry name" value="MetI-like"/>
    <property type="match status" value="1"/>
</dbReference>
<dbReference type="EMBL" id="BMHT01000001">
    <property type="protein sequence ID" value="GGE96392.1"/>
    <property type="molecule type" value="Genomic_DNA"/>
</dbReference>
<evidence type="ECO:0000256" key="5">
    <source>
        <dbReference type="ARBA" id="ARBA00022989"/>
    </source>
</evidence>
<protein>
    <submittedName>
        <fullName evidence="9">Peptide ABC transporter</fullName>
    </submittedName>
</protein>
<evidence type="ECO:0000256" key="7">
    <source>
        <dbReference type="RuleBase" id="RU363032"/>
    </source>
</evidence>
<keyword evidence="2 7" id="KW-0813">Transport</keyword>
<keyword evidence="3" id="KW-1003">Cell membrane</keyword>
<comment type="similarity">
    <text evidence="7">Belongs to the binding-protein-dependent transport system permease family.</text>
</comment>
<dbReference type="PANTHER" id="PTHR43163:SF6">
    <property type="entry name" value="DIPEPTIDE TRANSPORT SYSTEM PERMEASE PROTEIN DPPB-RELATED"/>
    <property type="match status" value="1"/>
</dbReference>
<proteinExistence type="inferred from homology"/>
<evidence type="ECO:0000256" key="3">
    <source>
        <dbReference type="ARBA" id="ARBA00022475"/>
    </source>
</evidence>
<dbReference type="InterPro" id="IPR000515">
    <property type="entry name" value="MetI-like"/>
</dbReference>
<evidence type="ECO:0000256" key="2">
    <source>
        <dbReference type="ARBA" id="ARBA00022448"/>
    </source>
</evidence>
<organism evidence="9 10">
    <name type="scientific">Hymenobacter cavernae</name>
    <dbReference type="NCBI Taxonomy" id="2044852"/>
    <lineage>
        <taxon>Bacteria</taxon>
        <taxon>Pseudomonadati</taxon>
        <taxon>Bacteroidota</taxon>
        <taxon>Cytophagia</taxon>
        <taxon>Cytophagales</taxon>
        <taxon>Hymenobacteraceae</taxon>
        <taxon>Hymenobacter</taxon>
    </lineage>
</organism>
<keyword evidence="5 7" id="KW-1133">Transmembrane helix</keyword>
<dbReference type="PANTHER" id="PTHR43163">
    <property type="entry name" value="DIPEPTIDE TRANSPORT SYSTEM PERMEASE PROTEIN DPPB-RELATED"/>
    <property type="match status" value="1"/>
</dbReference>
<name>A0ABQ1TJH4_9BACT</name>
<dbReference type="PROSITE" id="PS50928">
    <property type="entry name" value="ABC_TM1"/>
    <property type="match status" value="1"/>
</dbReference>
<evidence type="ECO:0000256" key="4">
    <source>
        <dbReference type="ARBA" id="ARBA00022692"/>
    </source>
</evidence>
<dbReference type="Gene3D" id="1.10.3720.10">
    <property type="entry name" value="MetI-like"/>
    <property type="match status" value="1"/>
</dbReference>
<dbReference type="Proteomes" id="UP000632273">
    <property type="component" value="Unassembled WGS sequence"/>
</dbReference>
<comment type="caution">
    <text evidence="9">The sequence shown here is derived from an EMBL/GenBank/DDBJ whole genome shotgun (WGS) entry which is preliminary data.</text>
</comment>